<dbReference type="EMBL" id="AUZY01001318">
    <property type="protein sequence ID" value="EQD75234.1"/>
    <property type="molecule type" value="Genomic_DNA"/>
</dbReference>
<comment type="caution">
    <text evidence="1">The sequence shown here is derived from an EMBL/GenBank/DDBJ whole genome shotgun (WGS) entry which is preliminary data.</text>
</comment>
<keyword evidence="1" id="KW-0808">Transferase</keyword>
<reference evidence="1" key="1">
    <citation type="submission" date="2013-08" db="EMBL/GenBank/DDBJ databases">
        <authorList>
            <person name="Mendez C."/>
            <person name="Richter M."/>
            <person name="Ferrer M."/>
            <person name="Sanchez J."/>
        </authorList>
    </citation>
    <scope>NUCLEOTIDE SEQUENCE</scope>
</reference>
<accession>T1D152</accession>
<keyword evidence="1" id="KW-0695">RNA-directed DNA polymerase</keyword>
<sequence>MGSDTVGELQEALYRAAKANARRRFHALYDKVWRQDVLAKAWATTRANGGASGADGKTIKEVEEEGVPQFLGELARDLREKTYHPSPLRRVWIPKPNGKRRGLG</sequence>
<organism evidence="1">
    <name type="scientific">mine drainage metagenome</name>
    <dbReference type="NCBI Taxonomy" id="410659"/>
    <lineage>
        <taxon>unclassified sequences</taxon>
        <taxon>metagenomes</taxon>
        <taxon>ecological metagenomes</taxon>
    </lineage>
</organism>
<dbReference type="GO" id="GO:0003964">
    <property type="term" value="F:RNA-directed DNA polymerase activity"/>
    <property type="evidence" value="ECO:0007669"/>
    <property type="project" value="UniProtKB-KW"/>
</dbReference>
<dbReference type="AlphaFoldDB" id="T1D152"/>
<proteinExistence type="predicted"/>
<gene>
    <name evidence="1" type="ORF">B1B_02238</name>
</gene>
<reference evidence="1" key="2">
    <citation type="journal article" date="2014" name="ISME J.">
        <title>Microbial stratification in low pH oxic and suboxic macroscopic growths along an acid mine drainage.</title>
        <authorList>
            <person name="Mendez-Garcia C."/>
            <person name="Mesa V."/>
            <person name="Sprenger R.R."/>
            <person name="Richter M."/>
            <person name="Diez M.S."/>
            <person name="Solano J."/>
            <person name="Bargiela R."/>
            <person name="Golyshina O.V."/>
            <person name="Manteca A."/>
            <person name="Ramos J.L."/>
            <person name="Gallego J.R."/>
            <person name="Llorente I."/>
            <person name="Martins Dos Santos V.A."/>
            <person name="Jensen O.N."/>
            <person name="Pelaez A.I."/>
            <person name="Sanchez J."/>
            <person name="Ferrer M."/>
        </authorList>
    </citation>
    <scope>NUCLEOTIDE SEQUENCE</scope>
</reference>
<evidence type="ECO:0000313" key="1">
    <source>
        <dbReference type="EMBL" id="EQD75234.1"/>
    </source>
</evidence>
<protein>
    <submittedName>
        <fullName evidence="1">RNA-directed DNA polymerase (Reverse transcriptase)</fullName>
    </submittedName>
</protein>
<feature type="non-terminal residue" evidence="1">
    <location>
        <position position="104"/>
    </location>
</feature>
<name>T1D152_9ZZZZ</name>
<keyword evidence="1" id="KW-0548">Nucleotidyltransferase</keyword>